<protein>
    <submittedName>
        <fullName evidence="1">Uncharacterized protein</fullName>
    </submittedName>
</protein>
<keyword evidence="2" id="KW-1185">Reference proteome</keyword>
<accession>A0ABN6TZQ7</accession>
<evidence type="ECO:0000313" key="2">
    <source>
        <dbReference type="Proteomes" id="UP001317870"/>
    </source>
</evidence>
<dbReference type="Proteomes" id="UP001317870">
    <property type="component" value="Chromosome"/>
</dbReference>
<organism evidence="1 2">
    <name type="scientific">Nocardia sputorum</name>
    <dbReference type="NCBI Taxonomy" id="2984338"/>
    <lineage>
        <taxon>Bacteria</taxon>
        <taxon>Bacillati</taxon>
        <taxon>Actinomycetota</taxon>
        <taxon>Actinomycetes</taxon>
        <taxon>Mycobacteriales</taxon>
        <taxon>Nocardiaceae</taxon>
        <taxon>Nocardia</taxon>
    </lineage>
</organism>
<evidence type="ECO:0000313" key="1">
    <source>
        <dbReference type="EMBL" id="BDT98376.1"/>
    </source>
</evidence>
<reference evidence="1 2" key="1">
    <citation type="submission" date="2022-11" db="EMBL/GenBank/DDBJ databases">
        <title>Genome Sequencing of Nocardia sp. ON39_IFM12276 and assembly.</title>
        <authorList>
            <person name="Shimojima M."/>
            <person name="Toyokawa M."/>
            <person name="Uesaka K."/>
        </authorList>
    </citation>
    <scope>NUCLEOTIDE SEQUENCE [LARGE SCALE GENOMIC DNA]</scope>
    <source>
        <strain evidence="1 2">IFM 12276</strain>
    </source>
</reference>
<dbReference type="EMBL" id="AP026978">
    <property type="protein sequence ID" value="BDT98376.1"/>
    <property type="molecule type" value="Genomic_DNA"/>
</dbReference>
<proteinExistence type="predicted"/>
<gene>
    <name evidence="1" type="ORF">IFM12276_14050</name>
</gene>
<sequence length="131" mass="14377">MRNVECDDNLLLDSTRTRNPRRKSDADQQVEVVVVRDPDGPVDVHIFIGGVQTSATVLTIDAGAGWCWADWKHCRDRNLSAASPSARRTMLAAYADPPGGGYVVDRGEVQWLNGVSTTPTTEEDQGWYGTD</sequence>
<name>A0ABN6TZQ7_9NOCA</name>